<dbReference type="GeneID" id="30028275"/>
<name>A0A1A0HE05_9ASCO</name>
<dbReference type="InterPro" id="IPR009009">
    <property type="entry name" value="RlpA-like_DPBB"/>
</dbReference>
<reference evidence="3 4" key="1">
    <citation type="submission" date="2016-05" db="EMBL/GenBank/DDBJ databases">
        <title>Comparative genomics of biotechnologically important yeasts.</title>
        <authorList>
            <consortium name="DOE Joint Genome Institute"/>
            <person name="Riley R."/>
            <person name="Haridas S."/>
            <person name="Wolfe K.H."/>
            <person name="Lopes M.R."/>
            <person name="Hittinger C.T."/>
            <person name="Goker M."/>
            <person name="Salamov A."/>
            <person name="Wisecaver J."/>
            <person name="Long T.M."/>
            <person name="Aerts A.L."/>
            <person name="Barry K."/>
            <person name="Choi C."/>
            <person name="Clum A."/>
            <person name="Coughlan A.Y."/>
            <person name="Deshpande S."/>
            <person name="Douglass A.P."/>
            <person name="Hanson S.J."/>
            <person name="Klenk H.-P."/>
            <person name="LaButti K."/>
            <person name="Lapidus A."/>
            <person name="Lindquist E."/>
            <person name="Lipzen A."/>
            <person name="Meier-kolthoff J.P."/>
            <person name="Ohm R.A."/>
            <person name="Otillar R.P."/>
            <person name="Pangilinan J."/>
            <person name="Peng Y."/>
            <person name="Rokas A."/>
            <person name="Rosa C.A."/>
            <person name="Scheuner C."/>
            <person name="Sibirny A.A."/>
            <person name="Slot J.C."/>
            <person name="Stielow J.B."/>
            <person name="Sun H."/>
            <person name="Kurtzman C.P."/>
            <person name="Blackwell M."/>
            <person name="Grigoriev I.V."/>
            <person name="Jeffries T.W."/>
        </authorList>
    </citation>
    <scope>NUCLEOTIDE SEQUENCE [LARGE SCALE GENOMIC DNA]</scope>
    <source>
        <strain evidence="3 4">NRRL YB-4993</strain>
    </source>
</reference>
<dbReference type="EMBL" id="LXTC01000002">
    <property type="protein sequence ID" value="OBA22132.1"/>
    <property type="molecule type" value="Genomic_DNA"/>
</dbReference>
<feature type="domain" description="RlpA-like protein double-psi beta-barrel" evidence="2">
    <location>
        <begin position="44"/>
        <end position="98"/>
    </location>
</feature>
<dbReference type="OrthoDB" id="623670at2759"/>
<evidence type="ECO:0000313" key="3">
    <source>
        <dbReference type="EMBL" id="OBA22132.1"/>
    </source>
</evidence>
<dbReference type="Proteomes" id="UP000092555">
    <property type="component" value="Unassembled WGS sequence"/>
</dbReference>
<dbReference type="RefSeq" id="XP_018712628.1">
    <property type="nucleotide sequence ID" value="XM_018855299.2"/>
</dbReference>
<dbReference type="Pfam" id="PF03330">
    <property type="entry name" value="DPBB_1"/>
    <property type="match status" value="1"/>
</dbReference>
<dbReference type="STRING" id="869754.A0A1A0HE05"/>
<keyword evidence="1" id="KW-0732">Signal</keyword>
<dbReference type="AlphaFoldDB" id="A0A1A0HE05"/>
<protein>
    <submittedName>
        <fullName evidence="3">Barwin-like endoglucanase</fullName>
    </submittedName>
</protein>
<keyword evidence="4" id="KW-1185">Reference proteome</keyword>
<comment type="caution">
    <text evidence="3">The sequence shown here is derived from an EMBL/GenBank/DDBJ whole genome shotgun (WGS) entry which is preliminary data.</text>
</comment>
<evidence type="ECO:0000256" key="1">
    <source>
        <dbReference type="ARBA" id="ARBA00022729"/>
    </source>
</evidence>
<dbReference type="InterPro" id="IPR051477">
    <property type="entry name" value="Expansin_CellWall"/>
</dbReference>
<feature type="non-terminal residue" evidence="3">
    <location>
        <position position="102"/>
    </location>
</feature>
<dbReference type="Gene3D" id="2.40.40.10">
    <property type="entry name" value="RlpA-like domain"/>
    <property type="match status" value="1"/>
</dbReference>
<evidence type="ECO:0000259" key="2">
    <source>
        <dbReference type="Pfam" id="PF03330"/>
    </source>
</evidence>
<dbReference type="InterPro" id="IPR036908">
    <property type="entry name" value="RlpA-like_sf"/>
</dbReference>
<dbReference type="CDD" id="cd22191">
    <property type="entry name" value="DPBB_RlpA_EXP_N-like"/>
    <property type="match status" value="1"/>
</dbReference>
<accession>A0A1A0HE05</accession>
<dbReference type="PANTHER" id="PTHR31836:SF28">
    <property type="entry name" value="SRCR DOMAIN-CONTAINING PROTEIN-RELATED"/>
    <property type="match status" value="1"/>
</dbReference>
<evidence type="ECO:0000313" key="4">
    <source>
        <dbReference type="Proteomes" id="UP000092555"/>
    </source>
</evidence>
<sequence length="102" mass="11240">YSGDGTYYDTGLGACGETNTNDDYIVALSHVLFDQYTPGTNPNDNTLCGREIIASYEGKSVKVTAVDRCEGCLEYDLDFSPAAFKQLADPDLGRIKITWEWV</sequence>
<proteinExistence type="predicted"/>
<dbReference type="SUPFAM" id="SSF50685">
    <property type="entry name" value="Barwin-like endoglucanases"/>
    <property type="match status" value="1"/>
</dbReference>
<dbReference type="PANTHER" id="PTHR31836">
    <property type="match status" value="1"/>
</dbReference>
<organism evidence="3 4">
    <name type="scientific">Metschnikowia bicuspidata var. bicuspidata NRRL YB-4993</name>
    <dbReference type="NCBI Taxonomy" id="869754"/>
    <lineage>
        <taxon>Eukaryota</taxon>
        <taxon>Fungi</taxon>
        <taxon>Dikarya</taxon>
        <taxon>Ascomycota</taxon>
        <taxon>Saccharomycotina</taxon>
        <taxon>Pichiomycetes</taxon>
        <taxon>Metschnikowiaceae</taxon>
        <taxon>Metschnikowia</taxon>
    </lineage>
</organism>
<gene>
    <name evidence="3" type="ORF">METBIDRAFT_25703</name>
</gene>
<feature type="non-terminal residue" evidence="3">
    <location>
        <position position="1"/>
    </location>
</feature>